<dbReference type="EMBL" id="BARW01036929">
    <property type="protein sequence ID" value="GAJ21549.1"/>
    <property type="molecule type" value="Genomic_DNA"/>
</dbReference>
<gene>
    <name evidence="1" type="ORF">S12H4_57173</name>
</gene>
<name>X1UVQ7_9ZZZZ</name>
<sequence length="144" mass="15533">MKKIYTLFLALIITGSLMAQTPQSFKYQAVARDASGEVIADQAVGMQISILQGSTSGTAVYVETFTPTTNEFGLINLNIGTGTVVSGDFTTIDWSSDTYFVKVEMDMTGGTTYEEYGTSQLLSVPYALHAKTVKSITESQISDL</sequence>
<reference evidence="1" key="1">
    <citation type="journal article" date="2014" name="Front. Microbiol.">
        <title>High frequency of phylogenetically diverse reductive dehalogenase-homologous genes in deep subseafloor sedimentary metagenomes.</title>
        <authorList>
            <person name="Kawai M."/>
            <person name="Futagami T."/>
            <person name="Toyoda A."/>
            <person name="Takaki Y."/>
            <person name="Nishi S."/>
            <person name="Hori S."/>
            <person name="Arai W."/>
            <person name="Tsubouchi T."/>
            <person name="Morono Y."/>
            <person name="Uchiyama I."/>
            <person name="Ito T."/>
            <person name="Fujiyama A."/>
            <person name="Inagaki F."/>
            <person name="Takami H."/>
        </authorList>
    </citation>
    <scope>NUCLEOTIDE SEQUENCE</scope>
    <source>
        <strain evidence="1">Expedition CK06-06</strain>
    </source>
</reference>
<dbReference type="AlphaFoldDB" id="X1UVQ7"/>
<accession>X1UVQ7</accession>
<proteinExistence type="predicted"/>
<comment type="caution">
    <text evidence="1">The sequence shown here is derived from an EMBL/GenBank/DDBJ whole genome shotgun (WGS) entry which is preliminary data.</text>
</comment>
<evidence type="ECO:0000313" key="1">
    <source>
        <dbReference type="EMBL" id="GAJ21549.1"/>
    </source>
</evidence>
<feature type="non-terminal residue" evidence="1">
    <location>
        <position position="144"/>
    </location>
</feature>
<organism evidence="1">
    <name type="scientific">marine sediment metagenome</name>
    <dbReference type="NCBI Taxonomy" id="412755"/>
    <lineage>
        <taxon>unclassified sequences</taxon>
        <taxon>metagenomes</taxon>
        <taxon>ecological metagenomes</taxon>
    </lineage>
</organism>
<protein>
    <submittedName>
        <fullName evidence="1">Uncharacterized protein</fullName>
    </submittedName>
</protein>